<protein>
    <submittedName>
        <fullName evidence="4">Antitermination protein</fullName>
    </submittedName>
</protein>
<dbReference type="EMBL" id="BMFZ01000003">
    <property type="protein sequence ID" value="GGA38388.1"/>
    <property type="molecule type" value="Genomic_DNA"/>
</dbReference>
<evidence type="ECO:0000256" key="1">
    <source>
        <dbReference type="ARBA" id="ARBA00023015"/>
    </source>
</evidence>
<sequence length="227" mass="24682">MNLEAAIKHFSPKSLMISDSSRATASAALTGTDVMAALGMAQARAELGFALFFAKHMKDRQSRDKAVKLLAQIAMKIAPVTIGKVAGRRMAQAMLVLCGQAVEVYCRTADDPHARCPQCKGRRKVAAIALANGGGVVCDYALMGFAEEQFSEPDERECPRCHGTGLKASPSSRAYRAVNALLPELPQRTWSLNWKPLYEELISRCEAEESQADAQFMRITRGDTMAA</sequence>
<proteinExistence type="predicted"/>
<organism evidence="4 5">
    <name type="scientific">Hafnia psychrotolerans</name>
    <dbReference type="NCBI Taxonomy" id="1477018"/>
    <lineage>
        <taxon>Bacteria</taxon>
        <taxon>Pseudomonadati</taxon>
        <taxon>Pseudomonadota</taxon>
        <taxon>Gammaproteobacteria</taxon>
        <taxon>Enterobacterales</taxon>
        <taxon>Hafniaceae</taxon>
        <taxon>Hafnia</taxon>
    </lineage>
</organism>
<keyword evidence="1" id="KW-0805">Transcription regulation</keyword>
<dbReference type="InterPro" id="IPR003222">
    <property type="entry name" value="Antitermntn"/>
</dbReference>
<evidence type="ECO:0000256" key="2">
    <source>
        <dbReference type="ARBA" id="ARBA00023125"/>
    </source>
</evidence>
<gene>
    <name evidence="4" type="ORF">GCM10011328_11530</name>
</gene>
<accession>A0ABQ1G7S5</accession>
<dbReference type="Proteomes" id="UP000627464">
    <property type="component" value="Unassembled WGS sequence"/>
</dbReference>
<reference evidence="5" key="1">
    <citation type="journal article" date="2019" name="Int. J. Syst. Evol. Microbiol.">
        <title>The Global Catalogue of Microorganisms (GCM) 10K type strain sequencing project: providing services to taxonomists for standard genome sequencing and annotation.</title>
        <authorList>
            <consortium name="The Broad Institute Genomics Platform"/>
            <consortium name="The Broad Institute Genome Sequencing Center for Infectious Disease"/>
            <person name="Wu L."/>
            <person name="Ma J."/>
        </authorList>
    </citation>
    <scope>NUCLEOTIDE SEQUENCE [LARGE SCALE GENOMIC DNA]</scope>
    <source>
        <strain evidence="5">CGMCC 1.12806</strain>
    </source>
</reference>
<name>A0ABQ1G7S5_9GAMM</name>
<keyword evidence="5" id="KW-1185">Reference proteome</keyword>
<dbReference type="InterPro" id="IPR038500">
    <property type="entry name" value="Antitermination_sf"/>
</dbReference>
<dbReference type="RefSeq" id="WP_188471424.1">
    <property type="nucleotide sequence ID" value="NZ_BMFZ01000003.1"/>
</dbReference>
<dbReference type="Gene3D" id="1.10.274.110">
    <property type="match status" value="1"/>
</dbReference>
<evidence type="ECO:0000313" key="5">
    <source>
        <dbReference type="Proteomes" id="UP000627464"/>
    </source>
</evidence>
<evidence type="ECO:0000256" key="3">
    <source>
        <dbReference type="ARBA" id="ARBA00023163"/>
    </source>
</evidence>
<keyword evidence="2" id="KW-0238">DNA-binding</keyword>
<comment type="caution">
    <text evidence="4">The sequence shown here is derived from an EMBL/GenBank/DDBJ whole genome shotgun (WGS) entry which is preliminary data.</text>
</comment>
<evidence type="ECO:0000313" key="4">
    <source>
        <dbReference type="EMBL" id="GGA38388.1"/>
    </source>
</evidence>
<dbReference type="Pfam" id="PF03589">
    <property type="entry name" value="Antiterm"/>
    <property type="match status" value="2"/>
</dbReference>
<keyword evidence="3" id="KW-0804">Transcription</keyword>